<feature type="region of interest" description="Disordered" evidence="1">
    <location>
        <begin position="119"/>
        <end position="144"/>
    </location>
</feature>
<proteinExistence type="predicted"/>
<dbReference type="HOGENOM" id="CLU_1111943_0_0_1"/>
<evidence type="ECO:0000313" key="3">
    <source>
        <dbReference type="Proteomes" id="UP000054279"/>
    </source>
</evidence>
<keyword evidence="3" id="KW-1185">Reference proteome</keyword>
<evidence type="ECO:0000313" key="2">
    <source>
        <dbReference type="EMBL" id="KIJ42801.1"/>
    </source>
</evidence>
<feature type="compositionally biased region" description="Polar residues" evidence="1">
    <location>
        <begin position="166"/>
        <end position="185"/>
    </location>
</feature>
<feature type="compositionally biased region" description="Low complexity" evidence="1">
    <location>
        <begin position="71"/>
        <end position="81"/>
    </location>
</feature>
<dbReference type="AlphaFoldDB" id="A0A0C9VWR0"/>
<gene>
    <name evidence="2" type="ORF">M422DRAFT_253890</name>
</gene>
<protein>
    <submittedName>
        <fullName evidence="2">Uncharacterized protein</fullName>
    </submittedName>
</protein>
<sequence>MHTRTGTTYSSPEQQSPVPPRQELPRDDEVNANLSDGNTPHGVIRVNQDHHDSVSSSLTNLVSKDPRPLSSRKSAVVSSRSLDLSEVEHNGTSRPHISMDGAVDQNTSAISLFNIVPDNSSMPTNGNSAENNSASGYNSDSPNMRRRNRVFHVDNDGFSHIRMRNRSPNGNNAVSQISNSTSSRNRFAPLEGLKEPNSVDMAYANMMREIMSNMDNETQSHQARKPQPPILNPLDVKPVQKGTALNLRSQ</sequence>
<feature type="region of interest" description="Disordered" evidence="1">
    <location>
        <begin position="216"/>
        <end position="250"/>
    </location>
</feature>
<dbReference type="Proteomes" id="UP000054279">
    <property type="component" value="Unassembled WGS sequence"/>
</dbReference>
<accession>A0A0C9VWR0</accession>
<organism evidence="2 3">
    <name type="scientific">Sphaerobolus stellatus (strain SS14)</name>
    <dbReference type="NCBI Taxonomy" id="990650"/>
    <lineage>
        <taxon>Eukaryota</taxon>
        <taxon>Fungi</taxon>
        <taxon>Dikarya</taxon>
        <taxon>Basidiomycota</taxon>
        <taxon>Agaricomycotina</taxon>
        <taxon>Agaricomycetes</taxon>
        <taxon>Phallomycetidae</taxon>
        <taxon>Geastrales</taxon>
        <taxon>Sphaerobolaceae</taxon>
        <taxon>Sphaerobolus</taxon>
    </lineage>
</organism>
<feature type="region of interest" description="Disordered" evidence="1">
    <location>
        <begin position="163"/>
        <end position="188"/>
    </location>
</feature>
<reference evidence="2 3" key="1">
    <citation type="submission" date="2014-06" db="EMBL/GenBank/DDBJ databases">
        <title>Evolutionary Origins and Diversification of the Mycorrhizal Mutualists.</title>
        <authorList>
            <consortium name="DOE Joint Genome Institute"/>
            <consortium name="Mycorrhizal Genomics Consortium"/>
            <person name="Kohler A."/>
            <person name="Kuo A."/>
            <person name="Nagy L.G."/>
            <person name="Floudas D."/>
            <person name="Copeland A."/>
            <person name="Barry K.W."/>
            <person name="Cichocki N."/>
            <person name="Veneault-Fourrey C."/>
            <person name="LaButti K."/>
            <person name="Lindquist E.A."/>
            <person name="Lipzen A."/>
            <person name="Lundell T."/>
            <person name="Morin E."/>
            <person name="Murat C."/>
            <person name="Riley R."/>
            <person name="Ohm R."/>
            <person name="Sun H."/>
            <person name="Tunlid A."/>
            <person name="Henrissat B."/>
            <person name="Grigoriev I.V."/>
            <person name="Hibbett D.S."/>
            <person name="Martin F."/>
        </authorList>
    </citation>
    <scope>NUCLEOTIDE SEQUENCE [LARGE SCALE GENOMIC DNA]</scope>
    <source>
        <strain evidence="2 3">SS14</strain>
    </source>
</reference>
<feature type="region of interest" description="Disordered" evidence="1">
    <location>
        <begin position="1"/>
        <end position="100"/>
    </location>
</feature>
<dbReference type="EMBL" id="KN837127">
    <property type="protein sequence ID" value="KIJ42801.1"/>
    <property type="molecule type" value="Genomic_DNA"/>
</dbReference>
<feature type="compositionally biased region" description="Polar residues" evidence="1">
    <location>
        <begin position="1"/>
        <end position="16"/>
    </location>
</feature>
<feature type="compositionally biased region" description="Low complexity" evidence="1">
    <location>
        <begin position="125"/>
        <end position="139"/>
    </location>
</feature>
<evidence type="ECO:0000256" key="1">
    <source>
        <dbReference type="SAM" id="MobiDB-lite"/>
    </source>
</evidence>
<name>A0A0C9VWR0_SPHS4</name>